<reference evidence="1 2" key="1">
    <citation type="submission" date="2018-06" db="EMBL/GenBank/DDBJ databases">
        <title>Complete Genomes of Monosporascus.</title>
        <authorList>
            <person name="Robinson A.J."/>
            <person name="Natvig D.O."/>
        </authorList>
    </citation>
    <scope>NUCLEOTIDE SEQUENCE [LARGE SCALE GENOMIC DNA]</scope>
    <source>
        <strain evidence="1 2">CBS 609.92</strain>
    </source>
</reference>
<name>A0ABY0H726_9PEZI</name>
<protein>
    <submittedName>
        <fullName evidence="1">Uncharacterized protein</fullName>
    </submittedName>
</protein>
<accession>A0ABY0H726</accession>
<evidence type="ECO:0000313" key="2">
    <source>
        <dbReference type="Proteomes" id="UP000294003"/>
    </source>
</evidence>
<dbReference type="Proteomes" id="UP000294003">
    <property type="component" value="Unassembled WGS sequence"/>
</dbReference>
<gene>
    <name evidence="1" type="ORF">DL762_004680</name>
</gene>
<organism evidence="1 2">
    <name type="scientific">Monosporascus cannonballus</name>
    <dbReference type="NCBI Taxonomy" id="155416"/>
    <lineage>
        <taxon>Eukaryota</taxon>
        <taxon>Fungi</taxon>
        <taxon>Dikarya</taxon>
        <taxon>Ascomycota</taxon>
        <taxon>Pezizomycotina</taxon>
        <taxon>Sordariomycetes</taxon>
        <taxon>Xylariomycetidae</taxon>
        <taxon>Xylariales</taxon>
        <taxon>Xylariales incertae sedis</taxon>
        <taxon>Monosporascus</taxon>
    </lineage>
</organism>
<proteinExistence type="predicted"/>
<sequence length="248" mass="28099">MSRGPEDRSSPRVRTEIAIYPEDTVDLLVETYERLHCIVVARADVFEAYKGLFLNDDYERNIAATQAAIDDLRRQVCSAVSPYWEEVLRSMTAWGSRLRIDYHALVERLGDPDTTEQESEALGSALAELKLIFNEPEDAPRLAVAWNCSHTVSKAKIVTYMQSADIALFRELDADDLALSTQTEFEFYNCMETIGYWLLALEEAGRHTGATLELQESYEESKNIITNVFKAAGLEELTLPVTVTHYYP</sequence>
<evidence type="ECO:0000313" key="1">
    <source>
        <dbReference type="EMBL" id="RYO86593.1"/>
    </source>
</evidence>
<dbReference type="EMBL" id="QJNS01000113">
    <property type="protein sequence ID" value="RYO86593.1"/>
    <property type="molecule type" value="Genomic_DNA"/>
</dbReference>
<comment type="caution">
    <text evidence="1">The sequence shown here is derived from an EMBL/GenBank/DDBJ whole genome shotgun (WGS) entry which is preliminary data.</text>
</comment>
<keyword evidence="2" id="KW-1185">Reference proteome</keyword>